<evidence type="ECO:0000256" key="1">
    <source>
        <dbReference type="ARBA" id="ARBA00004924"/>
    </source>
</evidence>
<dbReference type="InterPro" id="IPR020806">
    <property type="entry name" value="PKS_PP-bd"/>
</dbReference>
<dbReference type="InterPro" id="IPR045851">
    <property type="entry name" value="AMP-bd_C_sf"/>
</dbReference>
<accession>A0ABT7XQC1</accession>
<evidence type="ECO:0000256" key="3">
    <source>
        <dbReference type="ARBA" id="ARBA00022553"/>
    </source>
</evidence>
<dbReference type="NCBIfam" id="TIGR01733">
    <property type="entry name" value="AA-adenyl-dom"/>
    <property type="match status" value="1"/>
</dbReference>
<dbReference type="Pfam" id="PF00550">
    <property type="entry name" value="PP-binding"/>
    <property type="match status" value="1"/>
</dbReference>
<gene>
    <name evidence="6" type="ORF">QU481_13940</name>
</gene>
<dbReference type="SMART" id="SM00823">
    <property type="entry name" value="PKS_PP"/>
    <property type="match status" value="1"/>
</dbReference>
<evidence type="ECO:0000313" key="7">
    <source>
        <dbReference type="Proteomes" id="UP001168540"/>
    </source>
</evidence>
<dbReference type="Proteomes" id="UP001168540">
    <property type="component" value="Unassembled WGS sequence"/>
</dbReference>
<comment type="pathway">
    <text evidence="1">Siderophore biosynthesis.</text>
</comment>
<reference evidence="6" key="1">
    <citation type="submission" date="2023-06" db="EMBL/GenBank/DDBJ databases">
        <authorList>
            <person name="Zhang S."/>
        </authorList>
    </citation>
    <scope>NUCLEOTIDE SEQUENCE</scope>
    <source>
        <strain evidence="6">SG2303</strain>
    </source>
</reference>
<dbReference type="PROSITE" id="PS00455">
    <property type="entry name" value="AMP_BINDING"/>
    <property type="match status" value="1"/>
</dbReference>
<proteinExistence type="predicted"/>
<dbReference type="InterPro" id="IPR020802">
    <property type="entry name" value="TesA-like"/>
</dbReference>
<dbReference type="SUPFAM" id="SSF52777">
    <property type="entry name" value="CoA-dependent acyltransferases"/>
    <property type="match status" value="2"/>
</dbReference>
<evidence type="ECO:0000313" key="6">
    <source>
        <dbReference type="EMBL" id="MDN0075988.1"/>
    </source>
</evidence>
<dbReference type="Gene3D" id="3.40.50.1820">
    <property type="entry name" value="alpha/beta hydrolase"/>
    <property type="match status" value="1"/>
</dbReference>
<dbReference type="InterPro" id="IPR001031">
    <property type="entry name" value="Thioesterase"/>
</dbReference>
<dbReference type="InterPro" id="IPR009081">
    <property type="entry name" value="PP-bd_ACP"/>
</dbReference>
<dbReference type="SUPFAM" id="SSF56801">
    <property type="entry name" value="Acetyl-CoA synthetase-like"/>
    <property type="match status" value="1"/>
</dbReference>
<dbReference type="InterPro" id="IPR020845">
    <property type="entry name" value="AMP-binding_CS"/>
</dbReference>
<keyword evidence="4" id="KW-0436">Ligase</keyword>
<dbReference type="InterPro" id="IPR029058">
    <property type="entry name" value="AB_hydrolase_fold"/>
</dbReference>
<dbReference type="InterPro" id="IPR010071">
    <property type="entry name" value="AA_adenyl_dom"/>
</dbReference>
<dbReference type="PANTHER" id="PTHR45527:SF10">
    <property type="entry name" value="PYOCHELIN SYNTHASE PCHF"/>
    <property type="match status" value="1"/>
</dbReference>
<dbReference type="InterPro" id="IPR000873">
    <property type="entry name" value="AMP-dep_synth/lig_dom"/>
</dbReference>
<dbReference type="SUPFAM" id="SSF47336">
    <property type="entry name" value="ACP-like"/>
    <property type="match status" value="1"/>
</dbReference>
<dbReference type="InterPro" id="IPR025110">
    <property type="entry name" value="AMP-bd_C"/>
</dbReference>
<feature type="domain" description="Carrier" evidence="5">
    <location>
        <begin position="980"/>
        <end position="1055"/>
    </location>
</feature>
<protein>
    <submittedName>
        <fullName evidence="6">Amino acid adenylation domain-containing protein</fullName>
    </submittedName>
</protein>
<evidence type="ECO:0000259" key="5">
    <source>
        <dbReference type="PROSITE" id="PS50075"/>
    </source>
</evidence>
<dbReference type="Gene3D" id="1.10.1200.10">
    <property type="entry name" value="ACP-like"/>
    <property type="match status" value="1"/>
</dbReference>
<keyword evidence="3" id="KW-0597">Phosphoprotein</keyword>
<dbReference type="InterPro" id="IPR001242">
    <property type="entry name" value="Condensation_dom"/>
</dbReference>
<dbReference type="SUPFAM" id="SSF53474">
    <property type="entry name" value="alpha/beta-Hydrolases"/>
    <property type="match status" value="1"/>
</dbReference>
<dbReference type="InterPro" id="IPR042099">
    <property type="entry name" value="ANL_N_sf"/>
</dbReference>
<keyword evidence="7" id="KW-1185">Reference proteome</keyword>
<evidence type="ECO:0000256" key="2">
    <source>
        <dbReference type="ARBA" id="ARBA00022450"/>
    </source>
</evidence>
<evidence type="ECO:0000256" key="4">
    <source>
        <dbReference type="ARBA" id="ARBA00022598"/>
    </source>
</evidence>
<dbReference type="EMBL" id="JAUEDK010000024">
    <property type="protein sequence ID" value="MDN0075988.1"/>
    <property type="molecule type" value="Genomic_DNA"/>
</dbReference>
<dbReference type="InterPro" id="IPR023213">
    <property type="entry name" value="CAT-like_dom_sf"/>
</dbReference>
<dbReference type="CDD" id="cd12114">
    <property type="entry name" value="A_NRPS_TlmIV_like"/>
    <property type="match status" value="1"/>
</dbReference>
<dbReference type="Pfam" id="PF13193">
    <property type="entry name" value="AMP-binding_C"/>
    <property type="match status" value="1"/>
</dbReference>
<dbReference type="Pfam" id="PF00975">
    <property type="entry name" value="Thioesterase"/>
    <property type="match status" value="1"/>
</dbReference>
<dbReference type="PANTHER" id="PTHR45527">
    <property type="entry name" value="NONRIBOSOMAL PEPTIDE SYNTHETASE"/>
    <property type="match status" value="1"/>
</dbReference>
<dbReference type="Pfam" id="PF00501">
    <property type="entry name" value="AMP-binding"/>
    <property type="match status" value="1"/>
</dbReference>
<comment type="caution">
    <text evidence="6">The sequence shown here is derived from an EMBL/GenBank/DDBJ whole genome shotgun (WGS) entry which is preliminary data.</text>
</comment>
<dbReference type="Gene3D" id="3.30.559.30">
    <property type="entry name" value="Nonribosomal peptide synthetase, condensation domain"/>
    <property type="match status" value="1"/>
</dbReference>
<dbReference type="Pfam" id="PF00668">
    <property type="entry name" value="Condensation"/>
    <property type="match status" value="1"/>
</dbReference>
<name>A0ABT7XQC1_9NEIS</name>
<dbReference type="Gene3D" id="3.30.559.10">
    <property type="entry name" value="Chloramphenicol acetyltransferase-like domain"/>
    <property type="match status" value="1"/>
</dbReference>
<dbReference type="Gene3D" id="3.40.50.12780">
    <property type="entry name" value="N-terminal domain of ligase-like"/>
    <property type="match status" value="1"/>
</dbReference>
<dbReference type="InterPro" id="IPR036736">
    <property type="entry name" value="ACP-like_sf"/>
</dbReference>
<keyword evidence="2" id="KW-0596">Phosphopantetheine</keyword>
<dbReference type="Gene3D" id="3.30.300.30">
    <property type="match status" value="1"/>
</dbReference>
<dbReference type="PROSITE" id="PS50075">
    <property type="entry name" value="CARRIER"/>
    <property type="match status" value="1"/>
</dbReference>
<dbReference type="SMART" id="SM00824">
    <property type="entry name" value="PKS_TE"/>
    <property type="match status" value="1"/>
</dbReference>
<sequence>MTNLPVRQPDACQTPPAPFPLTELQHAYWLGEQPAYRLHTPAFLHRCFFADTLDVPRLESAILAVVQSQPSLTVEILPDGTQRPLPPPAQLALPVKDYGHVTADLAKAYLAERKTTLESELPPFGRGLQFACLVDRVADGYYVHFLFRLIAFDAMSMWLFLNDMCSVYLGRSAPQPQAAKFADFVQQRHELMRSEGYQRSLEYWQERVKELPNAPELPLVDHDAIPERSTFRRIRISLNARQVEALHAQARRCGVSINSLLCTMYADVLRLWSKNTSFIINMLVSHRPNDDDRFAHVFGNFGSTMPVEAVDVEGGLRERARALQRKMFRDLKHLQVAGVEVIRAMGRSGSIVPAMPVVFASSLGLPMGELLSPVDLGWELRAGGLQTPQVLLDCQVYMDGEQLTLNWDYVVEAFQPGVIEDMFKSFGDQLMGLIDDTTLDTPQLPFVPARNLAARQAANASEKPLPTGLLHDFFAAACRQHAERPAIISDARTLSYDALWCLTTRLAAQLREHAVGRNDLVAIVARRGWRQVSAAMATVQAGGAYLPVSSELPAERKAWLIGQEGVKVALVERALADGFELPAGVTMLILEDVLPDGEPGEAVELPSVQGELDLAYVIFTSGSTGQPKGVMIDHRGAVNTIQDIIDRFGLTPEDRVIGISAFNFDLSVYDIFGSLGTGAALVLPPYSETPSPDDWARMVREHEVSVWNTVPALLEMQIEYLGARAASDLASLRLVMLSGDWIPVSLPGRLAAQLPDTVLIGMGGATEASIWSNYFVVDRVDPSWKSIPYGWPLANQSFHVLTRDLRHAPTGVPGELYIGGIGVAKGYYNDPERTAASFITHPQTGERLYRTGDMGRYHESGYLEFLGRNDDQVKIRGFRIELGEIDAVLDRCPGVRSAATIVRQGHSQDRQLVTLYVPEHDEVGETALREHLARTLPDYMVPAQFIALEQLPVTANGKVNRKALADIAAALPPAERAKRAPRNADEQRLADIWQALLNIDAPGIDDNFFEQGGTSLLAVRLLNAIAGEFGHSLPLASLLRHGTIAAQAALLADSGAQPASRSPLVTLRDGPLDHQGSALVVVHPVGGNVLCYRELTGLVPDGMAVLALQSPGDGSAREVDELAARYIEALSSQLTGRPLHLLGWSMGGVIAQEMTRQLEAAGIAPVGLTLIDSWQSAESRTAVRLEGYAALHNFVRDLLGSTPMPDAFAAIEALDANRQPEAALAVLREAGVAGGQMSAQEFVALLAEYQANYNALVRHAPQPVSTPTRLFRATRSQRFPLLAGFAVPDGGHVEQVAMDEDHFSIFQGEALRSIVAQALRQDAEAEHALADAPAR</sequence>
<dbReference type="RefSeq" id="WP_289830629.1">
    <property type="nucleotide sequence ID" value="NZ_JAUEDK010000024.1"/>
</dbReference>
<organism evidence="6 7">
    <name type="scientific">Crenobacter oryzisoli</name>
    <dbReference type="NCBI Taxonomy" id="3056844"/>
    <lineage>
        <taxon>Bacteria</taxon>
        <taxon>Pseudomonadati</taxon>
        <taxon>Pseudomonadota</taxon>
        <taxon>Betaproteobacteria</taxon>
        <taxon>Neisseriales</taxon>
        <taxon>Neisseriaceae</taxon>
        <taxon>Crenobacter</taxon>
    </lineage>
</organism>